<name>A0AAV4T561_9ARAC</name>
<comment type="caution">
    <text evidence="1">The sequence shown here is derived from an EMBL/GenBank/DDBJ whole genome shotgun (WGS) entry which is preliminary data.</text>
</comment>
<gene>
    <name evidence="1" type="ORF">CDAR_397321</name>
</gene>
<protein>
    <submittedName>
        <fullName evidence="1">Uncharacterized protein</fullName>
    </submittedName>
</protein>
<sequence>MRDLPREHEDCSLGALHGPHDVNLYEFTREEVFVVKAQPDIRVLLFDHCKRKKTSLDMETRRRFSLHGIKRNFQTKGNMLKKTAFFQIITQHLCDNLLTVTKLRNTSMEDAKETHTKETHKS</sequence>
<reference evidence="1 2" key="1">
    <citation type="submission" date="2021-06" db="EMBL/GenBank/DDBJ databases">
        <title>Caerostris darwini draft genome.</title>
        <authorList>
            <person name="Kono N."/>
            <person name="Arakawa K."/>
        </authorList>
    </citation>
    <scope>NUCLEOTIDE SEQUENCE [LARGE SCALE GENOMIC DNA]</scope>
</reference>
<organism evidence="1 2">
    <name type="scientific">Caerostris darwini</name>
    <dbReference type="NCBI Taxonomy" id="1538125"/>
    <lineage>
        <taxon>Eukaryota</taxon>
        <taxon>Metazoa</taxon>
        <taxon>Ecdysozoa</taxon>
        <taxon>Arthropoda</taxon>
        <taxon>Chelicerata</taxon>
        <taxon>Arachnida</taxon>
        <taxon>Araneae</taxon>
        <taxon>Araneomorphae</taxon>
        <taxon>Entelegynae</taxon>
        <taxon>Araneoidea</taxon>
        <taxon>Araneidae</taxon>
        <taxon>Caerostris</taxon>
    </lineage>
</organism>
<dbReference type="Proteomes" id="UP001054837">
    <property type="component" value="Unassembled WGS sequence"/>
</dbReference>
<dbReference type="AlphaFoldDB" id="A0AAV4T561"/>
<dbReference type="EMBL" id="BPLQ01008710">
    <property type="protein sequence ID" value="GIY39033.1"/>
    <property type="molecule type" value="Genomic_DNA"/>
</dbReference>
<evidence type="ECO:0000313" key="2">
    <source>
        <dbReference type="Proteomes" id="UP001054837"/>
    </source>
</evidence>
<accession>A0AAV4T561</accession>
<keyword evidence="2" id="KW-1185">Reference proteome</keyword>
<evidence type="ECO:0000313" key="1">
    <source>
        <dbReference type="EMBL" id="GIY39033.1"/>
    </source>
</evidence>
<proteinExistence type="predicted"/>